<dbReference type="Gene3D" id="1.10.630.10">
    <property type="entry name" value="Cytochrome P450"/>
    <property type="match status" value="1"/>
</dbReference>
<dbReference type="EMBL" id="KN825014">
    <property type="protein sequence ID" value="KIK95907.1"/>
    <property type="molecule type" value="Genomic_DNA"/>
</dbReference>
<dbReference type="Proteomes" id="UP000054538">
    <property type="component" value="Unassembled WGS sequence"/>
</dbReference>
<dbReference type="STRING" id="930991.A0A0D0DEI0"/>
<dbReference type="InterPro" id="IPR002401">
    <property type="entry name" value="Cyt_P450_E_grp-I"/>
</dbReference>
<keyword evidence="8 10" id="KW-0503">Monooxygenase</keyword>
<keyword evidence="7 9" id="KW-0408">Iron</keyword>
<dbReference type="HOGENOM" id="CLU_001570_2_3_1"/>
<dbReference type="PRINTS" id="PR00385">
    <property type="entry name" value="P450"/>
</dbReference>
<keyword evidence="5 9" id="KW-0479">Metal-binding</keyword>
<reference evidence="11 12" key="1">
    <citation type="submission" date="2014-04" db="EMBL/GenBank/DDBJ databases">
        <authorList>
            <consortium name="DOE Joint Genome Institute"/>
            <person name="Kuo A."/>
            <person name="Kohler A."/>
            <person name="Jargeat P."/>
            <person name="Nagy L.G."/>
            <person name="Floudas D."/>
            <person name="Copeland A."/>
            <person name="Barry K.W."/>
            <person name="Cichocki N."/>
            <person name="Veneault-Fourrey C."/>
            <person name="LaButti K."/>
            <person name="Lindquist E.A."/>
            <person name="Lipzen A."/>
            <person name="Lundell T."/>
            <person name="Morin E."/>
            <person name="Murat C."/>
            <person name="Sun H."/>
            <person name="Tunlid A."/>
            <person name="Henrissat B."/>
            <person name="Grigoriev I.V."/>
            <person name="Hibbett D.S."/>
            <person name="Martin F."/>
            <person name="Nordberg H.P."/>
            <person name="Cantor M.N."/>
            <person name="Hua S.X."/>
        </authorList>
    </citation>
    <scope>NUCLEOTIDE SEQUENCE [LARGE SCALE GENOMIC DNA]</scope>
    <source>
        <strain evidence="11 12">Ve08.2h10</strain>
    </source>
</reference>
<dbReference type="InterPro" id="IPR017972">
    <property type="entry name" value="Cyt_P450_CS"/>
</dbReference>
<evidence type="ECO:0000256" key="7">
    <source>
        <dbReference type="ARBA" id="ARBA00023004"/>
    </source>
</evidence>
<dbReference type="InterPro" id="IPR001128">
    <property type="entry name" value="Cyt_P450"/>
</dbReference>
<keyword evidence="4 9" id="KW-0349">Heme</keyword>
<comment type="pathway">
    <text evidence="2">Secondary metabolite biosynthesis.</text>
</comment>
<evidence type="ECO:0000313" key="11">
    <source>
        <dbReference type="EMBL" id="KIK95907.1"/>
    </source>
</evidence>
<dbReference type="OrthoDB" id="2789670at2759"/>
<evidence type="ECO:0000256" key="10">
    <source>
        <dbReference type="RuleBase" id="RU000461"/>
    </source>
</evidence>
<evidence type="ECO:0008006" key="13">
    <source>
        <dbReference type="Google" id="ProtNLM"/>
    </source>
</evidence>
<dbReference type="PROSITE" id="PS00086">
    <property type="entry name" value="CYTOCHROME_P450"/>
    <property type="match status" value="1"/>
</dbReference>
<dbReference type="SUPFAM" id="SSF48264">
    <property type="entry name" value="Cytochrome P450"/>
    <property type="match status" value="1"/>
</dbReference>
<name>A0A0D0DEI0_9AGAM</name>
<protein>
    <recommendedName>
        <fullName evidence="13">Cytochrome P450</fullName>
    </recommendedName>
</protein>
<reference evidence="12" key="2">
    <citation type="submission" date="2015-01" db="EMBL/GenBank/DDBJ databases">
        <title>Evolutionary Origins and Diversification of the Mycorrhizal Mutualists.</title>
        <authorList>
            <consortium name="DOE Joint Genome Institute"/>
            <consortium name="Mycorrhizal Genomics Consortium"/>
            <person name="Kohler A."/>
            <person name="Kuo A."/>
            <person name="Nagy L.G."/>
            <person name="Floudas D."/>
            <person name="Copeland A."/>
            <person name="Barry K.W."/>
            <person name="Cichocki N."/>
            <person name="Veneault-Fourrey C."/>
            <person name="LaButti K."/>
            <person name="Lindquist E.A."/>
            <person name="Lipzen A."/>
            <person name="Lundell T."/>
            <person name="Morin E."/>
            <person name="Murat C."/>
            <person name="Riley R."/>
            <person name="Ohm R."/>
            <person name="Sun H."/>
            <person name="Tunlid A."/>
            <person name="Henrissat B."/>
            <person name="Grigoriev I.V."/>
            <person name="Hibbett D.S."/>
            <person name="Martin F."/>
        </authorList>
    </citation>
    <scope>NUCLEOTIDE SEQUENCE [LARGE SCALE GENOMIC DNA]</scope>
    <source>
        <strain evidence="12">Ve08.2h10</strain>
    </source>
</reference>
<dbReference type="GO" id="GO:0016705">
    <property type="term" value="F:oxidoreductase activity, acting on paired donors, with incorporation or reduction of molecular oxygen"/>
    <property type="evidence" value="ECO:0007669"/>
    <property type="project" value="InterPro"/>
</dbReference>
<comment type="cofactor">
    <cofactor evidence="1 9">
        <name>heme</name>
        <dbReference type="ChEBI" id="CHEBI:30413"/>
    </cofactor>
</comment>
<gene>
    <name evidence="11" type="ORF">PAXRUDRAFT_826540</name>
</gene>
<dbReference type="GO" id="GO:0020037">
    <property type="term" value="F:heme binding"/>
    <property type="evidence" value="ECO:0007669"/>
    <property type="project" value="InterPro"/>
</dbReference>
<dbReference type="AlphaFoldDB" id="A0A0D0DEI0"/>
<evidence type="ECO:0000256" key="4">
    <source>
        <dbReference type="ARBA" id="ARBA00022617"/>
    </source>
</evidence>
<dbReference type="Pfam" id="PF00067">
    <property type="entry name" value="p450"/>
    <property type="match status" value="1"/>
</dbReference>
<dbReference type="GO" id="GO:0004497">
    <property type="term" value="F:monooxygenase activity"/>
    <property type="evidence" value="ECO:0007669"/>
    <property type="project" value="UniProtKB-KW"/>
</dbReference>
<evidence type="ECO:0000256" key="8">
    <source>
        <dbReference type="ARBA" id="ARBA00023033"/>
    </source>
</evidence>
<dbReference type="InterPro" id="IPR050364">
    <property type="entry name" value="Cytochrome_P450_fung"/>
</dbReference>
<dbReference type="InParanoid" id="A0A0D0DEI0"/>
<evidence type="ECO:0000256" key="6">
    <source>
        <dbReference type="ARBA" id="ARBA00023002"/>
    </source>
</evidence>
<keyword evidence="12" id="KW-1185">Reference proteome</keyword>
<dbReference type="PRINTS" id="PR00463">
    <property type="entry name" value="EP450I"/>
</dbReference>
<evidence type="ECO:0000256" key="1">
    <source>
        <dbReference type="ARBA" id="ARBA00001971"/>
    </source>
</evidence>
<dbReference type="GO" id="GO:0005506">
    <property type="term" value="F:iron ion binding"/>
    <property type="evidence" value="ECO:0007669"/>
    <property type="project" value="InterPro"/>
</dbReference>
<evidence type="ECO:0000313" key="12">
    <source>
        <dbReference type="Proteomes" id="UP000054538"/>
    </source>
</evidence>
<dbReference type="CDD" id="cd11065">
    <property type="entry name" value="CYP64-like"/>
    <property type="match status" value="1"/>
</dbReference>
<proteinExistence type="inferred from homology"/>
<dbReference type="PANTHER" id="PTHR46300:SF7">
    <property type="entry name" value="P450, PUTATIVE (EUROFUNG)-RELATED"/>
    <property type="match status" value="1"/>
</dbReference>
<organism evidence="11 12">
    <name type="scientific">Paxillus rubicundulus Ve08.2h10</name>
    <dbReference type="NCBI Taxonomy" id="930991"/>
    <lineage>
        <taxon>Eukaryota</taxon>
        <taxon>Fungi</taxon>
        <taxon>Dikarya</taxon>
        <taxon>Basidiomycota</taxon>
        <taxon>Agaricomycotina</taxon>
        <taxon>Agaricomycetes</taxon>
        <taxon>Agaricomycetidae</taxon>
        <taxon>Boletales</taxon>
        <taxon>Paxilineae</taxon>
        <taxon>Paxillaceae</taxon>
        <taxon>Paxillus</taxon>
    </lineage>
</organism>
<comment type="similarity">
    <text evidence="3 10">Belongs to the cytochrome P450 family.</text>
</comment>
<evidence type="ECO:0000256" key="3">
    <source>
        <dbReference type="ARBA" id="ARBA00010617"/>
    </source>
</evidence>
<evidence type="ECO:0000256" key="9">
    <source>
        <dbReference type="PIRSR" id="PIRSR602401-1"/>
    </source>
</evidence>
<dbReference type="InterPro" id="IPR036396">
    <property type="entry name" value="Cyt_P450_sf"/>
</dbReference>
<dbReference type="PANTHER" id="PTHR46300">
    <property type="entry name" value="P450, PUTATIVE (EUROFUNG)-RELATED-RELATED"/>
    <property type="match status" value="1"/>
</dbReference>
<feature type="binding site" description="axial binding residue" evidence="9">
    <location>
        <position position="450"/>
    </location>
    <ligand>
        <name>heme</name>
        <dbReference type="ChEBI" id="CHEBI:30413"/>
    </ligand>
    <ligandPart>
        <name>Fe</name>
        <dbReference type="ChEBI" id="CHEBI:18248"/>
    </ligandPart>
</feature>
<keyword evidence="6 10" id="KW-0560">Oxidoreductase</keyword>
<accession>A0A0D0DEI0</accession>
<evidence type="ECO:0000256" key="5">
    <source>
        <dbReference type="ARBA" id="ARBA00022723"/>
    </source>
</evidence>
<sequence>MPYSISSSTGLALLVPIVSAVALDIIWRLVCSRRQREGSPLPPGPTPLPLFGNTLSVDVEEPWKTYTEWKATYGDVFHLRLLGQEVVVLNSQSDAVELLEKRSQIYSDRASVATVEPYGMECNFVFERYGDHWRLCRRIFHQTFRADAALTFRPMQLRRARQMIVNMIEDPDRYAFHYSTFSAAVALSAVYDYEPSPRNDPMVHIFHRFLQASMPVITVQTGLLLKSFPFLLHIPDWLPGSSLKRQARTSHDWAIKAVETPYQYVQKQMKASQHPTFSMVSDHITRMQKHDEPYRSDYTKALKHASVSAVLGSAETTSSSLMTFTLAMVENPRVLKRAQTELDTVIGMDRLPDFDDRSSLPYVEAILREVMRWQPVAPLVLHCSSSSDVYKGFHIPKGAMVFANVWAMTRDEARYPNAEQFVPERFLAAEGALTDDNPSGYIFGFGRRLCPGQHTADASLWISIATMLATLEFALAKDAEGKDVAFRPTYVNGVTRYPANFPCRISPRSHISKESLQGVLAG</sequence>
<evidence type="ECO:0000256" key="2">
    <source>
        <dbReference type="ARBA" id="ARBA00005179"/>
    </source>
</evidence>